<dbReference type="EMBL" id="QRNJ01000025">
    <property type="protein sequence ID" value="RHK39443.1"/>
    <property type="molecule type" value="Genomic_DNA"/>
</dbReference>
<gene>
    <name evidence="3" type="ORF">DW068_07600</name>
</gene>
<sequence>MAKKMFVYLLFLSMIITIVSFPVNAEETDMPSLSTEKLTEDTTSSTSNSTNLLENMKQSVNETDKTDISNEEDSTDNIFGVSTNDLLKMMDSTLNGKSDLSLSDAINSLSQSQGTGLQIDTKNLFSDLSVSDLSLGDFDTDINFGDLNLKYMQAAGAAEQSYNSENLSGKSLNCKKLFKNTYGNVLKQKKLSKASLPKGFSASSLTKNAKKNINSAYSSATSSSSFKNVKNSVGTSSIFKAAQNGSSSYNLDFSGDSSNIKKKIKSEYDTSGKTQYDTVKKNLSQKYKMADIEEDVGGNYLGGIPKTIKKGVNKIKKKIIKKSKNTGSGGNH</sequence>
<comment type="caution">
    <text evidence="3">The sequence shown here is derived from an EMBL/GenBank/DDBJ whole genome shotgun (WGS) entry which is preliminary data.</text>
</comment>
<organism evidence="3 4">
    <name type="scientific">Anaerobutyricum hallii</name>
    <dbReference type="NCBI Taxonomy" id="39488"/>
    <lineage>
        <taxon>Bacteria</taxon>
        <taxon>Bacillati</taxon>
        <taxon>Bacillota</taxon>
        <taxon>Clostridia</taxon>
        <taxon>Lachnospirales</taxon>
        <taxon>Lachnospiraceae</taxon>
        <taxon>Anaerobutyricum</taxon>
    </lineage>
</organism>
<dbReference type="Proteomes" id="UP000283497">
    <property type="component" value="Unassembled WGS sequence"/>
</dbReference>
<evidence type="ECO:0000313" key="3">
    <source>
        <dbReference type="EMBL" id="RHK39443.1"/>
    </source>
</evidence>
<name>A0A415G7K8_9FIRM</name>
<protein>
    <submittedName>
        <fullName evidence="3">Uncharacterized protein</fullName>
    </submittedName>
</protein>
<evidence type="ECO:0000256" key="1">
    <source>
        <dbReference type="SAM" id="MobiDB-lite"/>
    </source>
</evidence>
<feature type="region of interest" description="Disordered" evidence="1">
    <location>
        <begin position="32"/>
        <end position="55"/>
    </location>
</feature>
<evidence type="ECO:0000313" key="4">
    <source>
        <dbReference type="Proteomes" id="UP000283497"/>
    </source>
</evidence>
<dbReference type="AlphaFoldDB" id="A0A415G7K8"/>
<feature type="compositionally biased region" description="Low complexity" evidence="1">
    <location>
        <begin position="42"/>
        <end position="51"/>
    </location>
</feature>
<accession>A0A415G7K8</accession>
<keyword evidence="2" id="KW-0732">Signal</keyword>
<evidence type="ECO:0000256" key="2">
    <source>
        <dbReference type="SAM" id="SignalP"/>
    </source>
</evidence>
<feature type="signal peptide" evidence="2">
    <location>
        <begin position="1"/>
        <end position="25"/>
    </location>
</feature>
<dbReference type="RefSeq" id="WP_118314471.1">
    <property type="nucleotide sequence ID" value="NZ_QRNJ01000025.1"/>
</dbReference>
<feature type="chain" id="PRO_5019274609" evidence="2">
    <location>
        <begin position="26"/>
        <end position="332"/>
    </location>
</feature>
<proteinExistence type="predicted"/>
<reference evidence="3 4" key="1">
    <citation type="submission" date="2018-08" db="EMBL/GenBank/DDBJ databases">
        <title>A genome reference for cultivated species of the human gut microbiota.</title>
        <authorList>
            <person name="Zou Y."/>
            <person name="Xue W."/>
            <person name="Luo G."/>
        </authorList>
    </citation>
    <scope>NUCLEOTIDE SEQUENCE [LARGE SCALE GENOMIC DNA]</scope>
    <source>
        <strain evidence="3 4">AF45-14BH</strain>
    </source>
</reference>